<dbReference type="RefSeq" id="WP_331266544.1">
    <property type="nucleotide sequence ID" value="NZ_BAAAZA010000002.1"/>
</dbReference>
<feature type="signal peptide" evidence="1">
    <location>
        <begin position="1"/>
        <end position="30"/>
    </location>
</feature>
<organism evidence="2 3">
    <name type="scientific">Streptomyces lannensis</name>
    <dbReference type="NCBI Taxonomy" id="766498"/>
    <lineage>
        <taxon>Bacteria</taxon>
        <taxon>Bacillati</taxon>
        <taxon>Actinomycetota</taxon>
        <taxon>Actinomycetes</taxon>
        <taxon>Kitasatosporales</taxon>
        <taxon>Streptomycetaceae</taxon>
        <taxon>Streptomyces</taxon>
    </lineage>
</organism>
<dbReference type="EMBL" id="BAAAZA010000002">
    <property type="protein sequence ID" value="GAA3849048.1"/>
    <property type="molecule type" value="Genomic_DNA"/>
</dbReference>
<comment type="caution">
    <text evidence="2">The sequence shown here is derived from an EMBL/GenBank/DDBJ whole genome shotgun (WGS) entry which is preliminary data.</text>
</comment>
<evidence type="ECO:0000313" key="2">
    <source>
        <dbReference type="EMBL" id="GAA3849048.1"/>
    </source>
</evidence>
<name>A0ABP7JMT7_9ACTN</name>
<sequence length="102" mass="11711">MSVARTTVRLMATCVASAALIGAAAMPALADGHGQGFDNRGRFSHSAASHGADGYGHDRDLRRYGRWDHGRYYYRSHNRDRFGHWLWFLAPRHVWDRSHHHR</sequence>
<evidence type="ECO:0000256" key="1">
    <source>
        <dbReference type="SAM" id="SignalP"/>
    </source>
</evidence>
<gene>
    <name evidence="2" type="ORF">GCM10022207_08550</name>
</gene>
<accession>A0ABP7JMT7</accession>
<evidence type="ECO:0008006" key="4">
    <source>
        <dbReference type="Google" id="ProtNLM"/>
    </source>
</evidence>
<protein>
    <recommendedName>
        <fullName evidence="4">BA14K family protein</fullName>
    </recommendedName>
</protein>
<keyword evidence="1" id="KW-0732">Signal</keyword>
<dbReference type="Proteomes" id="UP001501563">
    <property type="component" value="Unassembled WGS sequence"/>
</dbReference>
<evidence type="ECO:0000313" key="3">
    <source>
        <dbReference type="Proteomes" id="UP001501563"/>
    </source>
</evidence>
<reference evidence="3" key="1">
    <citation type="journal article" date="2019" name="Int. J. Syst. Evol. Microbiol.">
        <title>The Global Catalogue of Microorganisms (GCM) 10K type strain sequencing project: providing services to taxonomists for standard genome sequencing and annotation.</title>
        <authorList>
            <consortium name="The Broad Institute Genomics Platform"/>
            <consortium name="The Broad Institute Genome Sequencing Center for Infectious Disease"/>
            <person name="Wu L."/>
            <person name="Ma J."/>
        </authorList>
    </citation>
    <scope>NUCLEOTIDE SEQUENCE [LARGE SCALE GENOMIC DNA]</scope>
    <source>
        <strain evidence="3">JCM 16578</strain>
    </source>
</reference>
<proteinExistence type="predicted"/>
<feature type="chain" id="PRO_5046926089" description="BA14K family protein" evidence="1">
    <location>
        <begin position="31"/>
        <end position="102"/>
    </location>
</feature>
<keyword evidence="3" id="KW-1185">Reference proteome</keyword>